<feature type="transmembrane region" description="Helical" evidence="9">
    <location>
        <begin position="1574"/>
        <end position="1594"/>
    </location>
</feature>
<dbReference type="PANTHER" id="PTHR24243:SF233">
    <property type="entry name" value="THYROTROPIN-RELEASING HORMONE RECEPTOR"/>
    <property type="match status" value="1"/>
</dbReference>
<evidence type="ECO:0000256" key="1">
    <source>
        <dbReference type="ARBA" id="ARBA00004141"/>
    </source>
</evidence>
<feature type="compositionally biased region" description="Gly residues" evidence="8">
    <location>
        <begin position="714"/>
        <end position="742"/>
    </location>
</feature>
<dbReference type="Gene3D" id="1.20.1070.10">
    <property type="entry name" value="Rhodopsin 7-helix transmembrane proteins"/>
    <property type="match status" value="1"/>
</dbReference>
<evidence type="ECO:0000256" key="7">
    <source>
        <dbReference type="ARBA" id="ARBA00023224"/>
    </source>
</evidence>
<keyword evidence="2 9" id="KW-0812">Transmembrane</keyword>
<feature type="region of interest" description="Disordered" evidence="8">
    <location>
        <begin position="133"/>
        <end position="172"/>
    </location>
</feature>
<evidence type="ECO:0000256" key="5">
    <source>
        <dbReference type="ARBA" id="ARBA00023136"/>
    </source>
</evidence>
<feature type="region of interest" description="Disordered" evidence="8">
    <location>
        <begin position="466"/>
        <end position="493"/>
    </location>
</feature>
<evidence type="ECO:0000256" key="9">
    <source>
        <dbReference type="SAM" id="Phobius"/>
    </source>
</evidence>
<evidence type="ECO:0000313" key="11">
    <source>
        <dbReference type="Proteomes" id="UP000095280"/>
    </source>
</evidence>
<evidence type="ECO:0000256" key="3">
    <source>
        <dbReference type="ARBA" id="ARBA00022989"/>
    </source>
</evidence>
<feature type="domain" description="G-protein coupled receptors family 1 profile" evidence="10">
    <location>
        <begin position="1375"/>
        <end position="1644"/>
    </location>
</feature>
<feature type="region of interest" description="Disordered" evidence="8">
    <location>
        <begin position="3028"/>
        <end position="3047"/>
    </location>
</feature>
<feature type="compositionally biased region" description="Basic residues" evidence="8">
    <location>
        <begin position="1045"/>
        <end position="1067"/>
    </location>
</feature>
<evidence type="ECO:0000256" key="4">
    <source>
        <dbReference type="ARBA" id="ARBA00023040"/>
    </source>
</evidence>
<evidence type="ECO:0000256" key="8">
    <source>
        <dbReference type="SAM" id="MobiDB-lite"/>
    </source>
</evidence>
<evidence type="ECO:0000313" key="12">
    <source>
        <dbReference type="WBParaSite" id="maker-uti_cns_0003792-snap-gene-0.2-mRNA-1"/>
    </source>
</evidence>
<comment type="subcellular location">
    <subcellularLocation>
        <location evidence="1">Membrane</location>
        <topology evidence="1">Multi-pass membrane protein</topology>
    </subcellularLocation>
</comment>
<keyword evidence="7" id="KW-0807">Transducer</keyword>
<feature type="region of interest" description="Disordered" evidence="8">
    <location>
        <begin position="692"/>
        <end position="742"/>
    </location>
</feature>
<feature type="transmembrane region" description="Helical" evidence="9">
    <location>
        <begin position="1529"/>
        <end position="1553"/>
    </location>
</feature>
<keyword evidence="3 9" id="KW-1133">Transmembrane helix</keyword>
<protein>
    <submittedName>
        <fullName evidence="12">G_PROTEIN_RECEP_F1_2 domain-containing protein</fullName>
    </submittedName>
</protein>
<feature type="compositionally biased region" description="Low complexity" evidence="8">
    <location>
        <begin position="525"/>
        <end position="539"/>
    </location>
</feature>
<organism evidence="11 12">
    <name type="scientific">Macrostomum lignano</name>
    <dbReference type="NCBI Taxonomy" id="282301"/>
    <lineage>
        <taxon>Eukaryota</taxon>
        <taxon>Metazoa</taxon>
        <taxon>Spiralia</taxon>
        <taxon>Lophotrochozoa</taxon>
        <taxon>Platyhelminthes</taxon>
        <taxon>Rhabditophora</taxon>
        <taxon>Macrostomorpha</taxon>
        <taxon>Macrostomida</taxon>
        <taxon>Macrostomidae</taxon>
        <taxon>Macrostomum</taxon>
    </lineage>
</organism>
<dbReference type="SUPFAM" id="SSF81321">
    <property type="entry name" value="Family A G protein-coupled receptor-like"/>
    <property type="match status" value="1"/>
</dbReference>
<feature type="compositionally biased region" description="Polar residues" evidence="8">
    <location>
        <begin position="649"/>
        <end position="658"/>
    </location>
</feature>
<dbReference type="WBParaSite" id="maker-uti_cns_0003792-snap-gene-0.2-mRNA-1">
    <property type="protein sequence ID" value="maker-uti_cns_0003792-snap-gene-0.2-mRNA-1"/>
    <property type="gene ID" value="maker-uti_cns_0003792-snap-gene-0.2"/>
</dbReference>
<dbReference type="GO" id="GO:0005886">
    <property type="term" value="C:plasma membrane"/>
    <property type="evidence" value="ECO:0007669"/>
    <property type="project" value="TreeGrafter"/>
</dbReference>
<accession>A0A1I8GZL1</accession>
<reference evidence="12" key="1">
    <citation type="submission" date="2016-11" db="UniProtKB">
        <authorList>
            <consortium name="WormBaseParasite"/>
        </authorList>
    </citation>
    <scope>IDENTIFICATION</scope>
</reference>
<feature type="transmembrane region" description="Helical" evidence="9">
    <location>
        <begin position="1366"/>
        <end position="1387"/>
    </location>
</feature>
<feature type="region of interest" description="Disordered" evidence="8">
    <location>
        <begin position="185"/>
        <end position="209"/>
    </location>
</feature>
<evidence type="ECO:0000259" key="10">
    <source>
        <dbReference type="PROSITE" id="PS50262"/>
    </source>
</evidence>
<dbReference type="PANTHER" id="PTHR24243">
    <property type="entry name" value="G-PROTEIN COUPLED RECEPTOR"/>
    <property type="match status" value="1"/>
</dbReference>
<feature type="region of interest" description="Disordered" evidence="8">
    <location>
        <begin position="520"/>
        <end position="540"/>
    </location>
</feature>
<sequence>MKANGLRNHGKVKSNLGHVRPHSERFEEQASFNASPVGGADLRVTLESNGLTPSLRGFGDRFHQAASISSGLSVSDSGLCAIAGSVQRQPRIDAAFSNGQSDNVARRIKVHGARTVPWGANHQVGIAAAIERPRQRRCKAPKPAGRPSRQSSSRWLARRDRTGQQMPGQLGLRGDASRCVISCGHPVQPHNSTPDGAGSPPPAGFNIVGDEAFTEGRRPKSGQVRHAGRAFDKIEASHSASGRPHQPGRELPLQLSGVFRTQVGQEAVKLHILCGIPLFQVIGSKPSDIAVTPHQQRFGCSIQRRRGQIGAVENPAEAQQQIWDAECTPMPATLPAIRTRALGSHTSTLSSLAGRPLPKVEATDKPKLPIFHACSRRPEARFSPQLPASRLQAKKPPRPFEDVEKELSELSASRMPQTTAPSCKRLVRSALPVSLDPTVSSDVITETNVASVPDCAEREAALWQSFLRAPPPANSSSSSTMRRSRSPGPTASHVTRVLGSEAGESVWTVANLEQLIQRGPTGSMSCSRVSNSSTGSSGSVQHLQIGLTGCYRIEAAGARGGSKLSKGTVGGHGATAAANFSLTAGIRLDIAVGQAGSNESVNGAAPGGGGGSFVWTSDGSETRLLLAAGGGGGGATGGKGLPGEAGRNGSDTIGTHSRLSGLGGTNGAPGSNTPRDAASNCNHGGCGAGWLGKAVNPRRGNTDGERGGSVADGWVGGSGGDGGGGNGGFGGGGGGGGSASGTRGAPGAGGGFSGGGAGLGFGHAGGGGGSACIGGSGCVTVTGGNADNEQGRVAVRLLDASSSIPKPGAATLVHERTVQRRRFDASVAAAAASHRLPERQHPLNRIVLVLDVNAASLPDNVVFHSCGHHNTVSLGISTGALHLLAAPGFKAEFFAAFFVTIQNGVDCGACHPNLSEVLSNGMVALSGVLSFVLYDQASALLFTFKSRGLLVAMCRWGCSLVDTTYMCKWCGTRFCKECLLGDFYGRMKEPGQCRVCNQKRCQGKRVEFVTKPRDPADEAASGRGSGRRGVGGASAKSSKSAKSAGSKKKKSSSAGGGKKKKSAGKKKRGKKLLIAVLALPLVAVSGGSQLPQSTHAMLSHLPERNMTRPEVIHLLNELKKYVKVMEQDEYRRFSELVFTLRSKLFETFNQAFEGIKMSDYNVLCHFRVYPSLIFGSNYPTVQELTITLMDFVIESLRGGDTKPFLFVYVRLYLQLGQPYVTYSNLLRHSGDRTAETLYTFAKSCLPEVDVPPDCRKTLLMQLSDPRLLLRPRCELEDLARGNPNSQSSSQHHDSMTSVLQYKLLSHVARSGNFDYYNTTHRIIEFIELIIFGHFDALRIPNRMWINPTFKASLPGKLSAVAQLIRYGYPILLLIGTVSNLIALLFSLVNLSESISCMYFLALSVLDLLCLWCNLLPILLSLYFDIFAQEASQLTCKLIPFFGIFTAGSVAWLVVALTYTKLATLVRPFWHSLYSRRVHRLLILGLIVLVAAMCSPLLFTRYRLVVLDSDFFIQCWRYESTVFSYGLEKMWLALVFPVIPLLLVLAGNCALIALRTRHLRQLSRGSGYCVDDKSFGSLVGVSCVFLAFTAPNTVVQMIEAFRSQNINYYDVTDELNNGNGTLFNYWIHVTHFVMLLHNAVNIFTYGMSAPYLRKSFRLRLARLVGGPRLLLAATSSSTSRSSSLRREDTYGSALSVKSGTSSLSAPCSNSYPVIWMANAECANQSFSGLCVQMPPAAAEAVENSPLGLLSRLRAGGLVFAENPGQLAAQQVAVDAILVGVGQQLLRLPGSGGGWDAFTTTEICGCKQLSGAQNLFGIGHVREQVLSSQVVPADVTDEADNLAWKRLRLDIPYQLIPMGYPQHIYPYPRTNPNPPTRQLSETGRNALYIVVVFVRIFASRRGRATAIGQPDGRSKVVRFEPGHRAGESAGNGEWQAETGGHQIRLWYEEEVLPASQHLQGGEAVLTTTRMSSGLNTGLGCSSAHRRIASAMCLSFNDNDNLIDCCESTSILDVVGVSRIKAGQVSPPKASLPLKCQRTGTRPVLRKDTPVSKLISYSFVAPRAVNYYQVTSGSISLNSSVTSQLLADTTEDSDGSCARPGHGVRVWKADDFNEKRRKGTVVKYMYFYKSGSGRTDTVQYLTVAEAGCYRIDAFGARGGFDFDATKQPGRGASVSGSFSLTADTQLAIVVAQAGGNSAAEQAGSGGGGGSFVYRSGDSQPLLAAGIAGSSDTKGADTNYPASTDDIGAGRTDGGPGKVPTTRYTVQFRFFITDCYTYGKGGPGAGDGGFGGGGGGANGGNFGRDFGASGGGGGYSIWQRLRHRCWRISSTRAAVSSGVENSVSTFEQGTLIAAAFASVSNACPCKLTDAVRLSSRADQCSGVSLSQLIVASNAACSSRQHRGRIASQSAVGCNRRSASVLHPLQRAGHGQQVGVEFLSLLGGGAGSVPPVLQTAEVAAVELDANADLLAICRRHHNRHCHCRCCRRDRCRRRRRNDLECQRNCGSDCGYDFCYADEVASYRGVGRYSRRHFPPAWRRCQMIDASTKTIWIFFSTAAAAAAETRAARRPDAANRRRVTRTSGCYSSHNAADCYGYGYGCDCGCDCGCDFGCDWDCQLTPGWSCSRCRGLRCTPGRAVSTGSERAALGQRLQSQHDVPSEAVHPAAGAAVGTRAAKPGPADVQIFAVGHLALAPAFAIVDAELYGVYGEAAELEMVLILDGTASRQRGLLHTSLGTKLDGQIFGSLSNSQSKSGNKIIPVQTASQETWANYAHQPDCDLVYNQPWCIRRQASCDRCATVYTRHPDSPAESNCTWGTGLARKQTPAERRSDWSSEGSKVPDQKRVAARAAAGNDLLIRSKPITSAAKTSAASPTVTVVVVIAAATAAATAAAESIGPSASRVLSKSVGAAAAAAAAATASTAGAGRGNGTGSSRRYVGVTRTSAAIRPAFHSTSDSFGHVAGQVDRLLGVRAEKIRIDSLQLGANLAQGDSAKFLTRILAQRSNSILPAGSLSNSCMSKAHRFTRLAGMSESVAHGFGQDSGRPPPKNASNSSHWLQWANSSLTSPAGTLQSGDRNRRTGTLPRASAALSLSACISDSQASTGLTRPLGMGKFAGLWLGFFGRLARQSLRISSSVLLTVPGGGLYRIQKPRS</sequence>
<feature type="compositionally biased region" description="Gly residues" evidence="8">
    <location>
        <begin position="1023"/>
        <end position="1032"/>
    </location>
</feature>
<feature type="region of interest" description="Disordered" evidence="8">
    <location>
        <begin position="381"/>
        <end position="403"/>
    </location>
</feature>
<keyword evidence="6" id="KW-0675">Receptor</keyword>
<proteinExistence type="predicted"/>
<feature type="compositionally biased region" description="Gly residues" evidence="8">
    <location>
        <begin position="628"/>
        <end position="643"/>
    </location>
</feature>
<feature type="region of interest" description="Disordered" evidence="8">
    <location>
        <begin position="2808"/>
        <end position="2839"/>
    </location>
</feature>
<feature type="transmembrane region" description="Helical" evidence="9">
    <location>
        <begin position="1480"/>
        <end position="1498"/>
    </location>
</feature>
<name>A0A1I8GZL1_9PLAT</name>
<evidence type="ECO:0000256" key="6">
    <source>
        <dbReference type="ARBA" id="ARBA00023170"/>
    </source>
</evidence>
<feature type="transmembrane region" description="Helical" evidence="9">
    <location>
        <begin position="1437"/>
        <end position="1459"/>
    </location>
</feature>
<dbReference type="GO" id="GO:0004930">
    <property type="term" value="F:G protein-coupled receptor activity"/>
    <property type="evidence" value="ECO:0007669"/>
    <property type="project" value="UniProtKB-KW"/>
</dbReference>
<feature type="region of interest" description="Disordered" evidence="8">
    <location>
        <begin position="1"/>
        <end position="24"/>
    </location>
</feature>
<feature type="compositionally biased region" description="Low complexity" evidence="8">
    <location>
        <begin position="1033"/>
        <end position="1044"/>
    </location>
</feature>
<dbReference type="InterPro" id="IPR017452">
    <property type="entry name" value="GPCR_Rhodpsn_7TM"/>
</dbReference>
<feature type="transmembrane region" description="Helical" evidence="9">
    <location>
        <begin position="1399"/>
        <end position="1425"/>
    </location>
</feature>
<feature type="region of interest" description="Disordered" evidence="8">
    <location>
        <begin position="625"/>
        <end position="676"/>
    </location>
</feature>
<dbReference type="Proteomes" id="UP000095280">
    <property type="component" value="Unplaced"/>
</dbReference>
<keyword evidence="5 9" id="KW-0472">Membrane</keyword>
<feature type="region of interest" description="Disordered" evidence="8">
    <location>
        <begin position="2221"/>
        <end position="2254"/>
    </location>
</feature>
<dbReference type="PROSITE" id="PS50262">
    <property type="entry name" value="G_PROTEIN_RECEP_F1_2"/>
    <property type="match status" value="1"/>
</dbReference>
<keyword evidence="11" id="KW-1185">Reference proteome</keyword>
<keyword evidence="4" id="KW-0297">G-protein coupled receptor</keyword>
<feature type="compositionally biased region" description="Basic and acidic residues" evidence="8">
    <location>
        <begin position="2818"/>
        <end position="2838"/>
    </location>
</feature>
<feature type="region of interest" description="Disordered" evidence="8">
    <location>
        <begin position="1012"/>
        <end position="1067"/>
    </location>
</feature>
<evidence type="ECO:0000256" key="2">
    <source>
        <dbReference type="ARBA" id="ARBA00022692"/>
    </source>
</evidence>